<name>A0A5N7B8T0_9EURO</name>
<feature type="region of interest" description="Disordered" evidence="1">
    <location>
        <begin position="401"/>
        <end position="485"/>
    </location>
</feature>
<feature type="compositionally biased region" description="Polar residues" evidence="1">
    <location>
        <begin position="155"/>
        <end position="167"/>
    </location>
</feature>
<proteinExistence type="predicted"/>
<dbReference type="OrthoDB" id="5416097at2759"/>
<feature type="region of interest" description="Disordered" evidence="1">
    <location>
        <begin position="103"/>
        <end position="172"/>
    </location>
</feature>
<keyword evidence="4" id="KW-1185">Reference proteome</keyword>
<feature type="domain" description="HNH nuclease" evidence="2">
    <location>
        <begin position="193"/>
        <end position="273"/>
    </location>
</feature>
<organism evidence="3 4">
    <name type="scientific">Aspergillus bertholletiae</name>
    <dbReference type="NCBI Taxonomy" id="1226010"/>
    <lineage>
        <taxon>Eukaryota</taxon>
        <taxon>Fungi</taxon>
        <taxon>Dikarya</taxon>
        <taxon>Ascomycota</taxon>
        <taxon>Pezizomycotina</taxon>
        <taxon>Eurotiomycetes</taxon>
        <taxon>Eurotiomycetidae</taxon>
        <taxon>Eurotiales</taxon>
        <taxon>Aspergillaceae</taxon>
        <taxon>Aspergillus</taxon>
        <taxon>Aspergillus subgen. Circumdati</taxon>
    </lineage>
</organism>
<feature type="compositionally biased region" description="Acidic residues" evidence="1">
    <location>
        <begin position="401"/>
        <end position="419"/>
    </location>
</feature>
<evidence type="ECO:0000256" key="1">
    <source>
        <dbReference type="SAM" id="MobiDB-lite"/>
    </source>
</evidence>
<dbReference type="AlphaFoldDB" id="A0A5N7B8T0"/>
<sequence length="485" mass="54352">MSTPSTQQPPTCTSDSAGPAHALLNQERRDLIARLLQTIGEPLVTSIAWACLWFADLESIKDLIRQCELSETTRRLMVCGLHSQDITDVIKAWGVRFKNARDAAQVDEDSNGSDEDLEEIETPMKKRQRLSKSQKSSRIPKQKGKPADKRPSEATPATMTRTITVAASVSPKKRTNRKAAVKKLCFERDKDACVITGFCEPLEAAHIYPYSLSNKGEKGQQIFWDTLKIFWSPEMVATWEKQVLGPDGTETCSNRICMVNIAHKLWEKARFALKPLSLSEDQSTLTVQFFWLPTNQYRPAMPSTEAPSPFPDNVSSSIVNGKDSAILFNVIMDKKVCSGDILTFETSDPVGHPLPSVELLNMQWTLHRVLALSGAADATDEEFDPYSDVGPEGFTRFGVDLEEEEEEEESDEGEGEEMVVEASRLGGRASIRTDENLPPGDRRRPTLPRLKDIHHKGEEGEMREEERADEESSPFTLPFRNINIR</sequence>
<dbReference type="EMBL" id="ML736212">
    <property type="protein sequence ID" value="KAE8378140.1"/>
    <property type="molecule type" value="Genomic_DNA"/>
</dbReference>
<feature type="compositionally biased region" description="Basic and acidic residues" evidence="1">
    <location>
        <begin position="431"/>
        <end position="466"/>
    </location>
</feature>
<evidence type="ECO:0000259" key="2">
    <source>
        <dbReference type="Pfam" id="PF13391"/>
    </source>
</evidence>
<evidence type="ECO:0000313" key="3">
    <source>
        <dbReference type="EMBL" id="KAE8378140.1"/>
    </source>
</evidence>
<dbReference type="InterPro" id="IPR003615">
    <property type="entry name" value="HNH_nuc"/>
</dbReference>
<protein>
    <recommendedName>
        <fullName evidence="2">HNH nuclease domain-containing protein</fullName>
    </recommendedName>
</protein>
<feature type="compositionally biased region" description="Acidic residues" evidence="1">
    <location>
        <begin position="105"/>
        <end position="121"/>
    </location>
</feature>
<accession>A0A5N7B8T0</accession>
<dbReference type="Pfam" id="PF13391">
    <property type="entry name" value="HNH_2"/>
    <property type="match status" value="1"/>
</dbReference>
<dbReference type="Proteomes" id="UP000326198">
    <property type="component" value="Unassembled WGS sequence"/>
</dbReference>
<reference evidence="3 4" key="1">
    <citation type="submission" date="2019-04" db="EMBL/GenBank/DDBJ databases">
        <title>Friends and foes A comparative genomics studyof 23 Aspergillus species from section Flavi.</title>
        <authorList>
            <consortium name="DOE Joint Genome Institute"/>
            <person name="Kjaerbolling I."/>
            <person name="Vesth T."/>
            <person name="Frisvad J.C."/>
            <person name="Nybo J.L."/>
            <person name="Theobald S."/>
            <person name="Kildgaard S."/>
            <person name="Isbrandt T."/>
            <person name="Kuo A."/>
            <person name="Sato A."/>
            <person name="Lyhne E.K."/>
            <person name="Kogle M.E."/>
            <person name="Wiebenga A."/>
            <person name="Kun R.S."/>
            <person name="Lubbers R.J."/>
            <person name="Makela M.R."/>
            <person name="Barry K."/>
            <person name="Chovatia M."/>
            <person name="Clum A."/>
            <person name="Daum C."/>
            <person name="Haridas S."/>
            <person name="He G."/>
            <person name="LaButti K."/>
            <person name="Lipzen A."/>
            <person name="Mondo S."/>
            <person name="Riley R."/>
            <person name="Salamov A."/>
            <person name="Simmons B.A."/>
            <person name="Magnuson J.K."/>
            <person name="Henrissat B."/>
            <person name="Mortensen U.H."/>
            <person name="Larsen T.O."/>
            <person name="Devries R.P."/>
            <person name="Grigoriev I.V."/>
            <person name="Machida M."/>
            <person name="Baker S.E."/>
            <person name="Andersen M.R."/>
        </authorList>
    </citation>
    <scope>NUCLEOTIDE SEQUENCE [LARGE SCALE GENOMIC DNA]</scope>
    <source>
        <strain evidence="3 4">IBT 29228</strain>
    </source>
</reference>
<evidence type="ECO:0000313" key="4">
    <source>
        <dbReference type="Proteomes" id="UP000326198"/>
    </source>
</evidence>
<gene>
    <name evidence="3" type="ORF">BDV26DRAFT_262128</name>
</gene>